<evidence type="ECO:0000313" key="1">
    <source>
        <dbReference type="EMBL" id="KAI0060737.1"/>
    </source>
</evidence>
<name>A0ACB8SX24_9AGAM</name>
<proteinExistence type="predicted"/>
<reference evidence="1" key="1">
    <citation type="submission" date="2021-03" db="EMBL/GenBank/DDBJ databases">
        <authorList>
            <consortium name="DOE Joint Genome Institute"/>
            <person name="Ahrendt S."/>
            <person name="Looney B.P."/>
            <person name="Miyauchi S."/>
            <person name="Morin E."/>
            <person name="Drula E."/>
            <person name="Courty P.E."/>
            <person name="Chicoki N."/>
            <person name="Fauchery L."/>
            <person name="Kohler A."/>
            <person name="Kuo A."/>
            <person name="Labutti K."/>
            <person name="Pangilinan J."/>
            <person name="Lipzen A."/>
            <person name="Riley R."/>
            <person name="Andreopoulos W."/>
            <person name="He G."/>
            <person name="Johnson J."/>
            <person name="Barry K.W."/>
            <person name="Grigoriev I.V."/>
            <person name="Nagy L."/>
            <person name="Hibbett D."/>
            <person name="Henrissat B."/>
            <person name="Matheny P.B."/>
            <person name="Labbe J."/>
            <person name="Martin F."/>
        </authorList>
    </citation>
    <scope>NUCLEOTIDE SEQUENCE</scope>
    <source>
        <strain evidence="1">HHB10654</strain>
    </source>
</reference>
<protein>
    <submittedName>
        <fullName evidence="1">Uncharacterized protein</fullName>
    </submittedName>
</protein>
<evidence type="ECO:0000313" key="2">
    <source>
        <dbReference type="Proteomes" id="UP000814140"/>
    </source>
</evidence>
<comment type="caution">
    <text evidence="1">The sequence shown here is derived from an EMBL/GenBank/DDBJ whole genome shotgun (WGS) entry which is preliminary data.</text>
</comment>
<dbReference type="Proteomes" id="UP000814140">
    <property type="component" value="Unassembled WGS sequence"/>
</dbReference>
<dbReference type="EMBL" id="MU277217">
    <property type="protein sequence ID" value="KAI0060737.1"/>
    <property type="molecule type" value="Genomic_DNA"/>
</dbReference>
<sequence length="141" mass="15633">MLGHTAVLLARAVFSPKSCGLFLMVRFHTLTDSSTCPAPPPPYRSMDRLDHAFRSVFIAIQTKPQVRTHPRYSLLTQNRHIQAHHTVVSRNLKTELVDAGADFGRRGVFSGRADVEADDTGEGWQRSVSGFVVSNLRACLT</sequence>
<keyword evidence="2" id="KW-1185">Reference proteome</keyword>
<gene>
    <name evidence="1" type="ORF">BV25DRAFT_1827626</name>
</gene>
<accession>A0ACB8SX24</accession>
<organism evidence="1 2">
    <name type="scientific">Artomyces pyxidatus</name>
    <dbReference type="NCBI Taxonomy" id="48021"/>
    <lineage>
        <taxon>Eukaryota</taxon>
        <taxon>Fungi</taxon>
        <taxon>Dikarya</taxon>
        <taxon>Basidiomycota</taxon>
        <taxon>Agaricomycotina</taxon>
        <taxon>Agaricomycetes</taxon>
        <taxon>Russulales</taxon>
        <taxon>Auriscalpiaceae</taxon>
        <taxon>Artomyces</taxon>
    </lineage>
</organism>
<reference evidence="1" key="2">
    <citation type="journal article" date="2022" name="New Phytol.">
        <title>Evolutionary transition to the ectomycorrhizal habit in the genomes of a hyperdiverse lineage of mushroom-forming fungi.</title>
        <authorList>
            <person name="Looney B."/>
            <person name="Miyauchi S."/>
            <person name="Morin E."/>
            <person name="Drula E."/>
            <person name="Courty P.E."/>
            <person name="Kohler A."/>
            <person name="Kuo A."/>
            <person name="LaButti K."/>
            <person name="Pangilinan J."/>
            <person name="Lipzen A."/>
            <person name="Riley R."/>
            <person name="Andreopoulos W."/>
            <person name="He G."/>
            <person name="Johnson J."/>
            <person name="Nolan M."/>
            <person name="Tritt A."/>
            <person name="Barry K.W."/>
            <person name="Grigoriev I.V."/>
            <person name="Nagy L.G."/>
            <person name="Hibbett D."/>
            <person name="Henrissat B."/>
            <person name="Matheny P.B."/>
            <person name="Labbe J."/>
            <person name="Martin F.M."/>
        </authorList>
    </citation>
    <scope>NUCLEOTIDE SEQUENCE</scope>
    <source>
        <strain evidence="1">HHB10654</strain>
    </source>
</reference>